<comment type="subcellular location">
    <subcellularLocation>
        <location evidence="1">Cytoplasm</location>
    </subcellularLocation>
</comment>
<dbReference type="Gene3D" id="2.60.60.20">
    <property type="entry name" value="PLAT/LH2 domain"/>
    <property type="match status" value="1"/>
</dbReference>
<feature type="domain" description="Lipoxygenase" evidence="15">
    <location>
        <begin position="119"/>
        <end position="680"/>
    </location>
</feature>
<reference evidence="16" key="1">
    <citation type="submission" date="2025-08" db="UniProtKB">
        <authorList>
            <consortium name="Ensembl"/>
        </authorList>
    </citation>
    <scope>IDENTIFICATION</scope>
</reference>
<evidence type="ECO:0000256" key="3">
    <source>
        <dbReference type="ARBA" id="ARBA00009419"/>
    </source>
</evidence>
<accession>A0A8C5M5P0</accession>
<dbReference type="PRINTS" id="PR00467">
    <property type="entry name" value="MAMLPOXGNASE"/>
</dbReference>
<name>A0A8C5M5P0_9ANUR</name>
<dbReference type="Gene3D" id="1.20.245.10">
    <property type="entry name" value="Lipoxygenase-1, Domain 5"/>
    <property type="match status" value="1"/>
</dbReference>
<evidence type="ECO:0000256" key="11">
    <source>
        <dbReference type="PIRSR" id="PIRSR601885-2"/>
    </source>
</evidence>
<evidence type="ECO:0000256" key="7">
    <source>
        <dbReference type="ARBA" id="ARBA00023002"/>
    </source>
</evidence>
<feature type="site" description="Essential for stabilizing binding to COTL1" evidence="12">
    <location>
        <position position="104"/>
    </location>
</feature>
<dbReference type="PRINTS" id="PR00087">
    <property type="entry name" value="LIPOXYGENASE"/>
</dbReference>
<comment type="cofactor">
    <cofactor evidence="10">
        <name>Fe cation</name>
        <dbReference type="ChEBI" id="CHEBI:24875"/>
    </cofactor>
    <text evidence="10">Binds 1 Fe cation per subunit.</text>
</comment>
<protein>
    <submittedName>
        <fullName evidence="16">Uncharacterized protein</fullName>
    </submittedName>
</protein>
<feature type="binding site" evidence="11">
    <location>
        <position position="15"/>
    </location>
    <ligand>
        <name>Ca(2+)</name>
        <dbReference type="ChEBI" id="CHEBI:29108"/>
        <label>1</label>
    </ligand>
</feature>
<dbReference type="InterPro" id="IPR013819">
    <property type="entry name" value="LipOase_C"/>
</dbReference>
<dbReference type="PANTHER" id="PTHR11771">
    <property type="entry name" value="LIPOXYGENASE"/>
    <property type="match status" value="1"/>
</dbReference>
<dbReference type="InterPro" id="IPR036392">
    <property type="entry name" value="PLAT/LH2_dom_sf"/>
</dbReference>
<dbReference type="GeneTree" id="ENSGT00940000156796"/>
<dbReference type="InterPro" id="IPR000907">
    <property type="entry name" value="LipOase"/>
</dbReference>
<evidence type="ECO:0000256" key="10">
    <source>
        <dbReference type="PIRSR" id="PIRSR601885-1"/>
    </source>
</evidence>
<evidence type="ECO:0000259" key="15">
    <source>
        <dbReference type="PROSITE" id="PS51393"/>
    </source>
</evidence>
<dbReference type="InterPro" id="IPR036226">
    <property type="entry name" value="LipOase_C_sf"/>
</dbReference>
<dbReference type="GO" id="GO:0005506">
    <property type="term" value="F:iron ion binding"/>
    <property type="evidence" value="ECO:0007669"/>
    <property type="project" value="InterPro"/>
</dbReference>
<evidence type="ECO:0000256" key="8">
    <source>
        <dbReference type="ARBA" id="ARBA00023004"/>
    </source>
</evidence>
<keyword evidence="17" id="KW-1185">Reference proteome</keyword>
<evidence type="ECO:0000256" key="6">
    <source>
        <dbReference type="ARBA" id="ARBA00022964"/>
    </source>
</evidence>
<comment type="caution">
    <text evidence="13">Lacks conserved residue(s) required for the propagation of feature annotation.</text>
</comment>
<dbReference type="AlphaFoldDB" id="A0A8C5M5P0"/>
<evidence type="ECO:0000256" key="1">
    <source>
        <dbReference type="ARBA" id="ARBA00004496"/>
    </source>
</evidence>
<feature type="binding site" evidence="10">
    <location>
        <position position="372"/>
    </location>
    <ligand>
        <name>Fe cation</name>
        <dbReference type="ChEBI" id="CHEBI:24875"/>
        <note>catalytic</note>
    </ligand>
</feature>
<evidence type="ECO:0000256" key="12">
    <source>
        <dbReference type="PIRSR" id="PIRSR601885-3"/>
    </source>
</evidence>
<dbReference type="Pfam" id="PF00305">
    <property type="entry name" value="Lipoxygenase"/>
    <property type="match status" value="1"/>
</dbReference>
<evidence type="ECO:0000256" key="9">
    <source>
        <dbReference type="ARBA" id="ARBA00023098"/>
    </source>
</evidence>
<evidence type="ECO:0000259" key="14">
    <source>
        <dbReference type="PROSITE" id="PS50095"/>
    </source>
</evidence>
<dbReference type="OrthoDB" id="407298at2759"/>
<comment type="similarity">
    <text evidence="3">Belongs to the lipoxygenase family.</text>
</comment>
<comment type="pathway">
    <text evidence="2">Lipid metabolism.</text>
</comment>
<feature type="domain" description="PLAT" evidence="14">
    <location>
        <begin position="2"/>
        <end position="119"/>
    </location>
</feature>
<dbReference type="SUPFAM" id="SSF48484">
    <property type="entry name" value="Lipoxigenase"/>
    <property type="match status" value="1"/>
</dbReference>
<keyword evidence="4" id="KW-0963">Cytoplasm</keyword>
<dbReference type="InterPro" id="IPR001885">
    <property type="entry name" value="LipOase_mml"/>
</dbReference>
<evidence type="ECO:0000256" key="4">
    <source>
        <dbReference type="ARBA" id="ARBA00022490"/>
    </source>
</evidence>
<dbReference type="GO" id="GO:0005737">
    <property type="term" value="C:cytoplasm"/>
    <property type="evidence" value="ECO:0007669"/>
    <property type="project" value="UniProtKB-SubCell"/>
</dbReference>
<evidence type="ECO:0000313" key="16">
    <source>
        <dbReference type="Ensembl" id="ENSLLEP00000009255.1"/>
    </source>
</evidence>
<organism evidence="16 17">
    <name type="scientific">Leptobrachium leishanense</name>
    <name type="common">Leishan spiny toad</name>
    <dbReference type="NCBI Taxonomy" id="445787"/>
    <lineage>
        <taxon>Eukaryota</taxon>
        <taxon>Metazoa</taxon>
        <taxon>Chordata</taxon>
        <taxon>Craniata</taxon>
        <taxon>Vertebrata</taxon>
        <taxon>Euteleostomi</taxon>
        <taxon>Amphibia</taxon>
        <taxon>Batrachia</taxon>
        <taxon>Anura</taxon>
        <taxon>Pelobatoidea</taxon>
        <taxon>Megophryidae</taxon>
        <taxon>Leptobrachium</taxon>
    </lineage>
</organism>
<keyword evidence="6" id="KW-0223">Dioxygenase</keyword>
<proteinExistence type="inferred from homology"/>
<dbReference type="PROSITE" id="PS50095">
    <property type="entry name" value="PLAT"/>
    <property type="match status" value="1"/>
</dbReference>
<dbReference type="GO" id="GO:0034440">
    <property type="term" value="P:lipid oxidation"/>
    <property type="evidence" value="ECO:0007669"/>
    <property type="project" value="InterPro"/>
</dbReference>
<dbReference type="GO" id="GO:0016702">
    <property type="term" value="F:oxidoreductase activity, acting on single donors with incorporation of molecular oxygen, incorporation of two atoms of oxygen"/>
    <property type="evidence" value="ECO:0007669"/>
    <property type="project" value="InterPro"/>
</dbReference>
<keyword evidence="9" id="KW-0443">Lipid metabolism</keyword>
<dbReference type="Proteomes" id="UP000694569">
    <property type="component" value="Unplaced"/>
</dbReference>
<keyword evidence="8 10" id="KW-0408">Iron</keyword>
<evidence type="ECO:0000256" key="13">
    <source>
        <dbReference type="PROSITE-ProRule" id="PRU00152"/>
    </source>
</evidence>
<dbReference type="SMART" id="SM00308">
    <property type="entry name" value="LH2"/>
    <property type="match status" value="1"/>
</dbReference>
<keyword evidence="7" id="KW-0560">Oxidoreductase</keyword>
<feature type="binding site" evidence="10">
    <location>
        <position position="367"/>
    </location>
    <ligand>
        <name>Fe cation</name>
        <dbReference type="ChEBI" id="CHEBI:24875"/>
        <note>catalytic</note>
    </ligand>
</feature>
<feature type="binding site" evidence="10">
    <location>
        <position position="680"/>
    </location>
    <ligand>
        <name>Fe cation</name>
        <dbReference type="ChEBI" id="CHEBI:24875"/>
        <note>catalytic</note>
    </ligand>
</feature>
<dbReference type="Pfam" id="PF01477">
    <property type="entry name" value="PLAT"/>
    <property type="match status" value="1"/>
</dbReference>
<dbReference type="Ensembl" id="ENSLLET00000009613.1">
    <property type="protein sequence ID" value="ENSLLEP00000009255.1"/>
    <property type="gene ID" value="ENSLLEG00000005907.1"/>
</dbReference>
<reference evidence="16" key="2">
    <citation type="submission" date="2025-09" db="UniProtKB">
        <authorList>
            <consortium name="Ensembl"/>
        </authorList>
    </citation>
    <scope>IDENTIFICATION</scope>
</reference>
<sequence>MLTYKVKVINEGYLGGVVTDAIYIVLVGVNCETVKHQLHLAWKNFLPDDDKEYELPSDEDLGEVLLVRLYKERSLCLPESPWYCGKVTVISPSGVAYHFPYYQWLVGSVVREIQEGKGIILSGDPNPLIVKQRRTELEEKRKSHRWKMYCAGAPHCIDEDGILFIIRNDQYSLAKHTLFLLNKESLKVEMLMEGYRRCTKSWTNLTDIKKIFSNQRTVTSDLVSGLWKEDTFFGYQYLNGVNPVIIKKCTKIPDNFPVSEEMVSASLSASTALRTELQDGNIFLADYEILLDVTPNTINGQLQYIAAPMCLLWKTPQNDIIPIAIQLGQTPGEDTPIFLPSDTEWDWTLAKMWVRNADLLVHEGFFHLLYTHLLAEVFHVATTRQLPVGHPVYKLIIQHLHYTLDVNVQARKSLIAPGGTIDLFSGCGSAGVNVLLRKGLERMTYTSLCLPDDIEFRGVQSIPNYFYRDDGMSIWSAIERFVSDIVHYYYENDEAVCEDPELQAWVEEIYKEGFLEYKDSGIPSSLETQGDLTRYLTMVIFTCSVRHAAVNSGQFDFYSWMPNSPSSMRCPPPARKGTVTLQTVLDTMPQVNTTAVCLATMLLLSVDPLDKVCDLQPRFLQRRLGHYPEEHFTEDVPKKLIQDFQRELAEISRQIKKRNEGRSLTYLYLDPENIENSVAI</sequence>
<dbReference type="InterPro" id="IPR001024">
    <property type="entry name" value="PLAT/LH2_dom"/>
</dbReference>
<evidence type="ECO:0000313" key="17">
    <source>
        <dbReference type="Proteomes" id="UP000694569"/>
    </source>
</evidence>
<evidence type="ECO:0000256" key="2">
    <source>
        <dbReference type="ARBA" id="ARBA00005189"/>
    </source>
</evidence>
<feature type="binding site" evidence="10">
    <location>
        <position position="547"/>
    </location>
    <ligand>
        <name>Fe cation</name>
        <dbReference type="ChEBI" id="CHEBI:24875"/>
        <note>catalytic</note>
    </ligand>
</feature>
<keyword evidence="5 10" id="KW-0479">Metal-binding</keyword>
<dbReference type="SUPFAM" id="SSF49723">
    <property type="entry name" value="Lipase/lipooxygenase domain (PLAT/LH2 domain)"/>
    <property type="match status" value="1"/>
</dbReference>
<evidence type="ECO:0000256" key="5">
    <source>
        <dbReference type="ARBA" id="ARBA00022723"/>
    </source>
</evidence>
<keyword evidence="11" id="KW-0106">Calcium</keyword>
<dbReference type="FunFam" id="1.20.245.10:FF:000001">
    <property type="entry name" value="Arachidonate 5-lipoxygenase a"/>
    <property type="match status" value="1"/>
</dbReference>
<dbReference type="PROSITE" id="PS51393">
    <property type="entry name" value="LIPOXYGENASE_3"/>
    <property type="match status" value="1"/>
</dbReference>
<dbReference type="Gene3D" id="3.10.450.60">
    <property type="match status" value="1"/>
</dbReference>